<reference evidence="3" key="1">
    <citation type="submission" date="2022-11" db="UniProtKB">
        <authorList>
            <consortium name="WormBaseParasite"/>
        </authorList>
    </citation>
    <scope>IDENTIFICATION</scope>
</reference>
<feature type="region of interest" description="Disordered" evidence="1">
    <location>
        <begin position="30"/>
        <end position="86"/>
    </location>
</feature>
<dbReference type="Proteomes" id="UP000887572">
    <property type="component" value="Unplaced"/>
</dbReference>
<sequence>MDPSAKQQLSFLRTRKSSSIIQIRKMATKCENDGESIGKGSAVTNSQRLQEKLQKAPKKARNSMKDVGRMTFHRRDISSTKQKSDFKAKNDISSTRYFID</sequence>
<evidence type="ECO:0000313" key="3">
    <source>
        <dbReference type="WBParaSite" id="Gr19_v10_g11402.t1"/>
    </source>
</evidence>
<name>A0A914GWI4_GLORO</name>
<evidence type="ECO:0000313" key="2">
    <source>
        <dbReference type="Proteomes" id="UP000887572"/>
    </source>
</evidence>
<organism evidence="2 3">
    <name type="scientific">Globodera rostochiensis</name>
    <name type="common">Golden nematode worm</name>
    <name type="synonym">Heterodera rostochiensis</name>
    <dbReference type="NCBI Taxonomy" id="31243"/>
    <lineage>
        <taxon>Eukaryota</taxon>
        <taxon>Metazoa</taxon>
        <taxon>Ecdysozoa</taxon>
        <taxon>Nematoda</taxon>
        <taxon>Chromadorea</taxon>
        <taxon>Rhabditida</taxon>
        <taxon>Tylenchina</taxon>
        <taxon>Tylenchomorpha</taxon>
        <taxon>Tylenchoidea</taxon>
        <taxon>Heteroderidae</taxon>
        <taxon>Heteroderinae</taxon>
        <taxon>Globodera</taxon>
    </lineage>
</organism>
<protein>
    <submittedName>
        <fullName evidence="3">Uncharacterized protein</fullName>
    </submittedName>
</protein>
<dbReference type="WBParaSite" id="Gr19_v10_g11402.t1">
    <property type="protein sequence ID" value="Gr19_v10_g11402.t1"/>
    <property type="gene ID" value="Gr19_v10_g11402"/>
</dbReference>
<dbReference type="AlphaFoldDB" id="A0A914GWI4"/>
<feature type="compositionally biased region" description="Basic and acidic residues" evidence="1">
    <location>
        <begin position="63"/>
        <end position="86"/>
    </location>
</feature>
<proteinExistence type="predicted"/>
<accession>A0A914GWI4</accession>
<keyword evidence="2" id="KW-1185">Reference proteome</keyword>
<evidence type="ECO:0000256" key="1">
    <source>
        <dbReference type="SAM" id="MobiDB-lite"/>
    </source>
</evidence>